<organism evidence="1 2">
    <name type="scientific">Colocasia esculenta</name>
    <name type="common">Wild taro</name>
    <name type="synonym">Arum esculentum</name>
    <dbReference type="NCBI Taxonomy" id="4460"/>
    <lineage>
        <taxon>Eukaryota</taxon>
        <taxon>Viridiplantae</taxon>
        <taxon>Streptophyta</taxon>
        <taxon>Embryophyta</taxon>
        <taxon>Tracheophyta</taxon>
        <taxon>Spermatophyta</taxon>
        <taxon>Magnoliopsida</taxon>
        <taxon>Liliopsida</taxon>
        <taxon>Araceae</taxon>
        <taxon>Aroideae</taxon>
        <taxon>Colocasieae</taxon>
        <taxon>Colocasia</taxon>
    </lineage>
</organism>
<reference evidence="1" key="1">
    <citation type="submission" date="2017-07" db="EMBL/GenBank/DDBJ databases">
        <title>Taro Niue Genome Assembly and Annotation.</title>
        <authorList>
            <person name="Atibalentja N."/>
            <person name="Keating K."/>
            <person name="Fields C.J."/>
        </authorList>
    </citation>
    <scope>NUCLEOTIDE SEQUENCE</scope>
    <source>
        <strain evidence="1">Niue_2</strain>
        <tissue evidence="1">Leaf</tissue>
    </source>
</reference>
<evidence type="ECO:0000313" key="2">
    <source>
        <dbReference type="Proteomes" id="UP000652761"/>
    </source>
</evidence>
<accession>A0A843WV88</accession>
<proteinExistence type="predicted"/>
<dbReference type="EMBL" id="NMUH01004105">
    <property type="protein sequence ID" value="MQM08375.1"/>
    <property type="molecule type" value="Genomic_DNA"/>
</dbReference>
<name>A0A843WV88_COLES</name>
<dbReference type="Proteomes" id="UP000652761">
    <property type="component" value="Unassembled WGS sequence"/>
</dbReference>
<keyword evidence="2" id="KW-1185">Reference proteome</keyword>
<protein>
    <submittedName>
        <fullName evidence="1">Uncharacterized protein</fullName>
    </submittedName>
</protein>
<gene>
    <name evidence="1" type="ORF">Taro_041229</name>
</gene>
<dbReference type="AlphaFoldDB" id="A0A843WV88"/>
<comment type="caution">
    <text evidence="1">The sequence shown here is derived from an EMBL/GenBank/DDBJ whole genome shotgun (WGS) entry which is preliminary data.</text>
</comment>
<evidence type="ECO:0000313" key="1">
    <source>
        <dbReference type="EMBL" id="MQM08375.1"/>
    </source>
</evidence>
<sequence>MTMFALIERAVWAGYGSPFALLVHCLELRRRLAMRFEHVVYAGRDSVNCLCDTWRASFLWHLTEGTHLKGLNAASVLDAILNEMLKASFWPDRAEEALSSAGEVVVAPSMEVFGGFWFRMARAAREPCEDDGSSARRFWHASASSSSRETSYPVLSLRV</sequence>